<protein>
    <recommendedName>
        <fullName evidence="4">Tetratricopeptide repeat protein</fullName>
    </recommendedName>
</protein>
<dbReference type="Gene3D" id="1.25.40.10">
    <property type="entry name" value="Tetratricopeptide repeat domain"/>
    <property type="match status" value="1"/>
</dbReference>
<dbReference type="EMBL" id="AP026708">
    <property type="protein sequence ID" value="BDQ33755.1"/>
    <property type="molecule type" value="Genomic_DNA"/>
</dbReference>
<evidence type="ECO:0000313" key="2">
    <source>
        <dbReference type="EMBL" id="BDQ33755.1"/>
    </source>
</evidence>
<organism evidence="2 3">
    <name type="scientific">Pseudodesulfovibrio portus</name>
    <dbReference type="NCBI Taxonomy" id="231439"/>
    <lineage>
        <taxon>Bacteria</taxon>
        <taxon>Pseudomonadati</taxon>
        <taxon>Thermodesulfobacteriota</taxon>
        <taxon>Desulfovibrionia</taxon>
        <taxon>Desulfovibrionales</taxon>
        <taxon>Desulfovibrionaceae</taxon>
    </lineage>
</organism>
<accession>A0ABM8AQS4</accession>
<gene>
    <name evidence="2" type="ORF">JCM14722_12970</name>
</gene>
<dbReference type="SUPFAM" id="SSF48452">
    <property type="entry name" value="TPR-like"/>
    <property type="match status" value="1"/>
</dbReference>
<feature type="compositionally biased region" description="Basic and acidic residues" evidence="1">
    <location>
        <begin position="20"/>
        <end position="29"/>
    </location>
</feature>
<sequence length="335" mass="37112">MAGGLGRTWGSPAEGIPMSKDSHVSLDGRERSRFRRGRGDIGHICCVFSTSKSRNVIRGTTLVGHGHAHYWLVRQVGGSAYGVRGVDGDFLPFHAEAIISADELLSDYTPEVSVFEDRMLSAVKRHDYRLAGDGCGPESGRSVLCLDEVNVRGLFELGVEYILAGLSTRGRNLIRELIRVKAPFPGKDQFLFNEFGIRLRKIGFLDGAVICYRRALKYTEADDHLYYNLARAYYEQGQWWDCMRALSQCFALNPDLPQAGDLVMLTNALADDVGLRAKYNKPPVPDGVARRAGLLAEAVYAHDVKAVAVARTRAVEAEDRRKQDIWLPGREAVGL</sequence>
<proteinExistence type="predicted"/>
<evidence type="ECO:0008006" key="4">
    <source>
        <dbReference type="Google" id="ProtNLM"/>
    </source>
</evidence>
<feature type="region of interest" description="Disordered" evidence="1">
    <location>
        <begin position="1"/>
        <end position="29"/>
    </location>
</feature>
<keyword evidence="3" id="KW-1185">Reference proteome</keyword>
<evidence type="ECO:0000256" key="1">
    <source>
        <dbReference type="SAM" id="MobiDB-lite"/>
    </source>
</evidence>
<evidence type="ECO:0000313" key="3">
    <source>
        <dbReference type="Proteomes" id="UP001061361"/>
    </source>
</evidence>
<reference evidence="2" key="1">
    <citation type="submission" date="2022-08" db="EMBL/GenBank/DDBJ databases">
        <title>Genome Sequence of the sulphate-reducing bacterium, Pseudodesulfovibrio portus JCM14722.</title>
        <authorList>
            <person name="Kondo R."/>
            <person name="Kataoka T."/>
        </authorList>
    </citation>
    <scope>NUCLEOTIDE SEQUENCE</scope>
    <source>
        <strain evidence="2">JCM 14722</strain>
    </source>
</reference>
<dbReference type="Proteomes" id="UP001061361">
    <property type="component" value="Chromosome"/>
</dbReference>
<name>A0ABM8AQS4_9BACT</name>
<dbReference type="InterPro" id="IPR011990">
    <property type="entry name" value="TPR-like_helical_dom_sf"/>
</dbReference>
<dbReference type="Pfam" id="PF13414">
    <property type="entry name" value="TPR_11"/>
    <property type="match status" value="1"/>
</dbReference>